<reference evidence="14" key="1">
    <citation type="submission" date="2018-04" db="EMBL/GenBank/DDBJ databases">
        <title>Transcriptome of Schizaphis graminum biotype I.</title>
        <authorList>
            <person name="Scully E.D."/>
            <person name="Geib S.M."/>
            <person name="Palmer N.A."/>
            <person name="Koch K."/>
            <person name="Bradshaw J."/>
            <person name="Heng-Moss T."/>
            <person name="Sarath G."/>
        </authorList>
    </citation>
    <scope>NUCLEOTIDE SEQUENCE</scope>
</reference>
<evidence type="ECO:0000256" key="6">
    <source>
        <dbReference type="ARBA" id="ARBA00022989"/>
    </source>
</evidence>
<evidence type="ECO:0000256" key="11">
    <source>
        <dbReference type="ARBA" id="ARBA00023303"/>
    </source>
</evidence>
<proteinExistence type="inferred from homology"/>
<keyword evidence="9 13" id="KW-0472">Membrane</keyword>
<dbReference type="GO" id="GO:0005272">
    <property type="term" value="F:sodium channel activity"/>
    <property type="evidence" value="ECO:0007669"/>
    <property type="project" value="UniProtKB-KW"/>
</dbReference>
<keyword evidence="4 12" id="KW-0894">Sodium channel</keyword>
<gene>
    <name evidence="14" type="primary">del-1</name>
    <name evidence="14" type="ORF">g.83702</name>
</gene>
<name>A0A2S2PGV2_SCHGA</name>
<dbReference type="Pfam" id="PF00858">
    <property type="entry name" value="ASC"/>
    <property type="match status" value="1"/>
</dbReference>
<keyword evidence="6 13" id="KW-1133">Transmembrane helix</keyword>
<feature type="transmembrane region" description="Helical" evidence="13">
    <location>
        <begin position="67"/>
        <end position="93"/>
    </location>
</feature>
<evidence type="ECO:0000256" key="4">
    <source>
        <dbReference type="ARBA" id="ARBA00022461"/>
    </source>
</evidence>
<comment type="subcellular location">
    <subcellularLocation>
        <location evidence="1">Membrane</location>
        <topology evidence="1">Multi-pass membrane protein</topology>
    </subcellularLocation>
</comment>
<dbReference type="GO" id="GO:0016020">
    <property type="term" value="C:membrane"/>
    <property type="evidence" value="ECO:0007669"/>
    <property type="project" value="UniProtKB-SubCell"/>
</dbReference>
<evidence type="ECO:0000256" key="7">
    <source>
        <dbReference type="ARBA" id="ARBA00023053"/>
    </source>
</evidence>
<dbReference type="AlphaFoldDB" id="A0A2S2PGV2"/>
<evidence type="ECO:0000256" key="5">
    <source>
        <dbReference type="ARBA" id="ARBA00022692"/>
    </source>
</evidence>
<keyword evidence="8 12" id="KW-0406">Ion transport</keyword>
<sequence>MKDKPGLKCECMPDCIHQMYIPELSIAEHTDSTMEENSSASILIDLHFKQSACILYRSDLILGWLDLLVSFGGCAGLFLGGSLLSFIELIYFLTWRVYYHWRRSPRKSIKSKSKKKGKRRQILTDTWAMDDCMGSKTSIP</sequence>
<dbReference type="Gene3D" id="1.10.287.770">
    <property type="entry name" value="YojJ-like"/>
    <property type="match status" value="1"/>
</dbReference>
<evidence type="ECO:0000256" key="13">
    <source>
        <dbReference type="SAM" id="Phobius"/>
    </source>
</evidence>
<keyword evidence="7" id="KW-0915">Sodium</keyword>
<evidence type="ECO:0000256" key="10">
    <source>
        <dbReference type="ARBA" id="ARBA00023201"/>
    </source>
</evidence>
<organism evidence="14">
    <name type="scientific">Schizaphis graminum</name>
    <name type="common">Green bug aphid</name>
    <dbReference type="NCBI Taxonomy" id="13262"/>
    <lineage>
        <taxon>Eukaryota</taxon>
        <taxon>Metazoa</taxon>
        <taxon>Ecdysozoa</taxon>
        <taxon>Arthropoda</taxon>
        <taxon>Hexapoda</taxon>
        <taxon>Insecta</taxon>
        <taxon>Pterygota</taxon>
        <taxon>Neoptera</taxon>
        <taxon>Paraneoptera</taxon>
        <taxon>Hemiptera</taxon>
        <taxon>Sternorrhyncha</taxon>
        <taxon>Aphidomorpha</taxon>
        <taxon>Aphidoidea</taxon>
        <taxon>Aphididae</taxon>
        <taxon>Aphidini</taxon>
        <taxon>Schizaphis</taxon>
    </lineage>
</organism>
<comment type="similarity">
    <text evidence="2 12">Belongs to the amiloride-sensitive sodium channel (TC 1.A.6) family.</text>
</comment>
<dbReference type="InterPro" id="IPR001873">
    <property type="entry name" value="ENaC"/>
</dbReference>
<evidence type="ECO:0000256" key="2">
    <source>
        <dbReference type="ARBA" id="ARBA00007193"/>
    </source>
</evidence>
<dbReference type="EMBL" id="GGMR01016053">
    <property type="protein sequence ID" value="MBY28672.1"/>
    <property type="molecule type" value="Transcribed_RNA"/>
</dbReference>
<protein>
    <submittedName>
        <fullName evidence="14">Degenerin del-1</fullName>
    </submittedName>
</protein>
<keyword evidence="11 12" id="KW-0407">Ion channel</keyword>
<evidence type="ECO:0000256" key="1">
    <source>
        <dbReference type="ARBA" id="ARBA00004141"/>
    </source>
</evidence>
<evidence type="ECO:0000256" key="9">
    <source>
        <dbReference type="ARBA" id="ARBA00023136"/>
    </source>
</evidence>
<keyword evidence="3 12" id="KW-0813">Transport</keyword>
<evidence type="ECO:0000256" key="3">
    <source>
        <dbReference type="ARBA" id="ARBA00022448"/>
    </source>
</evidence>
<keyword evidence="10 12" id="KW-0739">Sodium transport</keyword>
<keyword evidence="5 12" id="KW-0812">Transmembrane</keyword>
<evidence type="ECO:0000256" key="12">
    <source>
        <dbReference type="RuleBase" id="RU000679"/>
    </source>
</evidence>
<evidence type="ECO:0000313" key="14">
    <source>
        <dbReference type="EMBL" id="MBY28672.1"/>
    </source>
</evidence>
<evidence type="ECO:0000256" key="8">
    <source>
        <dbReference type="ARBA" id="ARBA00023065"/>
    </source>
</evidence>
<accession>A0A2S2PGV2</accession>